<sequence length="430" mass="49740">MEKILIENLGPIKHFETFLESDLYTVIGEQASGKSTIAKSIFFFKSIGEEFEKFLMDELSIFAGGEIDVSLISFKKRLRTKFIELFGTTKHMMPFKMKYVSDNDEIVISLRRGYANIAFSKELSNQCYSAIMAARDYAEMMTAGTEMADFGLWIKRRDDLSDVIKNLSRKVFKQEYVSIFVPAGRSILATNSEFFHAFTPNKYDILMNDFIERIRLLQKQYSQSLEDIVEDRKKLSTVEIDFDSVKRAKSLVRKILKGDYINDQNGERIYYDGRRYVKLIQASSGQQEVLWIVLLLFSIILNKQKVFLTIEEPEAHVFPNAQKDIIELIALMINSTDSTVVLTTHSPYVLTAENLLMYSSKVEGDSELEKSVVDRKYRIDYKKVQSYLIKNQEIENIMDYENAMIDATKIDEVSMLINESLDKLLDLEEN</sequence>
<feature type="domain" description="Endonuclease GajA/Old nuclease/RecF-like AAA" evidence="1">
    <location>
        <begin position="205"/>
        <end position="349"/>
    </location>
</feature>
<dbReference type="RefSeq" id="WP_072918721.1">
    <property type="nucleotide sequence ID" value="NZ_FQYQ01000023.1"/>
</dbReference>
<dbReference type="EMBL" id="FQYQ01000023">
    <property type="protein sequence ID" value="SHJ45063.1"/>
    <property type="molecule type" value="Genomic_DNA"/>
</dbReference>
<dbReference type="InterPro" id="IPR041685">
    <property type="entry name" value="AAA_GajA/Old/RecF-like"/>
</dbReference>
<dbReference type="OrthoDB" id="308933at2"/>
<proteinExistence type="predicted"/>
<name>A0A1M6JEB9_PSEXY</name>
<dbReference type="Gene3D" id="3.40.50.300">
    <property type="entry name" value="P-loop containing nucleotide triphosphate hydrolases"/>
    <property type="match status" value="1"/>
</dbReference>
<accession>A0A1M6JEB9</accession>
<dbReference type="AlphaFoldDB" id="A0A1M6JEB9"/>
<evidence type="ECO:0000259" key="1">
    <source>
        <dbReference type="Pfam" id="PF13175"/>
    </source>
</evidence>
<dbReference type="InterPro" id="IPR051396">
    <property type="entry name" value="Bact_Antivir_Def_Nuclease"/>
</dbReference>
<dbReference type="Pfam" id="PF13175">
    <property type="entry name" value="AAA_15"/>
    <property type="match status" value="2"/>
</dbReference>
<dbReference type="InterPro" id="IPR027417">
    <property type="entry name" value="P-loop_NTPase"/>
</dbReference>
<gene>
    <name evidence="2" type="ORF">SAMN02745725_02574</name>
</gene>
<protein>
    <submittedName>
        <fullName evidence="2">AAA domain-containing protein, putative AbiEii toxin, Type IV TA system</fullName>
    </submittedName>
</protein>
<reference evidence="2 3" key="1">
    <citation type="submission" date="2016-11" db="EMBL/GenBank/DDBJ databases">
        <authorList>
            <person name="Jaros S."/>
            <person name="Januszkiewicz K."/>
            <person name="Wedrychowicz H."/>
        </authorList>
    </citation>
    <scope>NUCLEOTIDE SEQUENCE [LARGE SCALE GENOMIC DNA]</scope>
    <source>
        <strain evidence="2 3">DSM 14809</strain>
    </source>
</reference>
<dbReference type="SUPFAM" id="SSF52540">
    <property type="entry name" value="P-loop containing nucleoside triphosphate hydrolases"/>
    <property type="match status" value="1"/>
</dbReference>
<dbReference type="PANTHER" id="PTHR43581">
    <property type="entry name" value="ATP/GTP PHOSPHATASE"/>
    <property type="match status" value="1"/>
</dbReference>
<dbReference type="Proteomes" id="UP000184185">
    <property type="component" value="Unassembled WGS sequence"/>
</dbReference>
<dbReference type="PANTHER" id="PTHR43581:SF4">
    <property type="entry name" value="ATP_GTP PHOSPHATASE"/>
    <property type="match status" value="1"/>
</dbReference>
<organism evidence="2 3">
    <name type="scientific">Pseudobutyrivibrio xylanivorans DSM 14809</name>
    <dbReference type="NCBI Taxonomy" id="1123012"/>
    <lineage>
        <taxon>Bacteria</taxon>
        <taxon>Bacillati</taxon>
        <taxon>Bacillota</taxon>
        <taxon>Clostridia</taxon>
        <taxon>Lachnospirales</taxon>
        <taxon>Lachnospiraceae</taxon>
        <taxon>Pseudobutyrivibrio</taxon>
    </lineage>
</organism>
<keyword evidence="3" id="KW-1185">Reference proteome</keyword>
<evidence type="ECO:0000313" key="3">
    <source>
        <dbReference type="Proteomes" id="UP000184185"/>
    </source>
</evidence>
<feature type="domain" description="Endonuclease GajA/Old nuclease/RecF-like AAA" evidence="1">
    <location>
        <begin position="2"/>
        <end position="198"/>
    </location>
</feature>
<evidence type="ECO:0000313" key="2">
    <source>
        <dbReference type="EMBL" id="SHJ45063.1"/>
    </source>
</evidence>